<evidence type="ECO:0000256" key="1">
    <source>
        <dbReference type="ARBA" id="ARBA00004613"/>
    </source>
</evidence>
<evidence type="ECO:0008006" key="7">
    <source>
        <dbReference type="Google" id="ProtNLM"/>
    </source>
</evidence>
<evidence type="ECO:0000256" key="2">
    <source>
        <dbReference type="ARBA" id="ARBA00010352"/>
    </source>
</evidence>
<dbReference type="Proteomes" id="UP000265140">
    <property type="component" value="Chromosome 20"/>
</dbReference>
<dbReference type="GeneTree" id="ENSGT00980000199423"/>
<dbReference type="Pfam" id="PF05825">
    <property type="entry name" value="PSP94"/>
    <property type="match status" value="1"/>
</dbReference>
<keyword evidence="6" id="KW-1185">Reference proteome</keyword>
<dbReference type="Gene3D" id="2.60.40.1900">
    <property type="entry name" value="Beta-microseminoprotein (PSP94) domain"/>
    <property type="match status" value="1"/>
</dbReference>
<accession>A0AAY5K2C2</accession>
<dbReference type="SUPFAM" id="SSF57603">
    <property type="entry name" value="FnI-like domain"/>
    <property type="match status" value="1"/>
</dbReference>
<sequence>MLPAFNKLNQVKQRQMLTIHTHIHTHTHTHFILFSRIGDGIKQCLDTKDGTWHAIGSRWRTSDCMDCSCLDNGEMSCCPAYSTPTMFPSDCMKEFDQKACQFNVFKKGDRSVPCPIYNMEGKC</sequence>
<keyword evidence="3" id="KW-0964">Secreted</keyword>
<comment type="subcellular location">
    <subcellularLocation>
        <location evidence="1">Secreted</location>
    </subcellularLocation>
</comment>
<reference evidence="5 6" key="1">
    <citation type="submission" date="2020-02" db="EMBL/GenBank/DDBJ databases">
        <title>Esox lucius (northern pike) genome, fEsoLuc1, primary haplotype.</title>
        <authorList>
            <person name="Myers G."/>
            <person name="Karagic N."/>
            <person name="Meyer A."/>
            <person name="Pippel M."/>
            <person name="Reichard M."/>
            <person name="Winkler S."/>
            <person name="Tracey A."/>
            <person name="Sims Y."/>
            <person name="Howe K."/>
            <person name="Rhie A."/>
            <person name="Formenti G."/>
            <person name="Durbin R."/>
            <person name="Fedrigo O."/>
            <person name="Jarvis E.D."/>
        </authorList>
    </citation>
    <scope>NUCLEOTIDE SEQUENCE [LARGE SCALE GENOMIC DNA]</scope>
</reference>
<evidence type="ECO:0000313" key="6">
    <source>
        <dbReference type="Proteomes" id="UP000265140"/>
    </source>
</evidence>
<name>A0AAY5K2C2_ESOLU</name>
<reference evidence="5" key="3">
    <citation type="submission" date="2025-09" db="UniProtKB">
        <authorList>
            <consortium name="Ensembl"/>
        </authorList>
    </citation>
    <scope>IDENTIFICATION</scope>
</reference>
<proteinExistence type="inferred from homology"/>
<protein>
    <recommendedName>
        <fullName evidence="7">Beta-microseminoprotein</fullName>
    </recommendedName>
</protein>
<reference evidence="5" key="2">
    <citation type="submission" date="2025-08" db="UniProtKB">
        <authorList>
            <consortium name="Ensembl"/>
        </authorList>
    </citation>
    <scope>IDENTIFICATION</scope>
</reference>
<evidence type="ECO:0000256" key="3">
    <source>
        <dbReference type="ARBA" id="ARBA00022525"/>
    </source>
</evidence>
<evidence type="ECO:0000256" key="4">
    <source>
        <dbReference type="ARBA" id="ARBA00023157"/>
    </source>
</evidence>
<comment type="similarity">
    <text evidence="2">Belongs to the beta-microseminoprotein family.</text>
</comment>
<keyword evidence="4" id="KW-1015">Disulfide bond</keyword>
<evidence type="ECO:0000313" key="5">
    <source>
        <dbReference type="Ensembl" id="ENSELUP00000080632.1"/>
    </source>
</evidence>
<dbReference type="AlphaFoldDB" id="A0AAY5K2C2"/>
<dbReference type="GO" id="GO:0005576">
    <property type="term" value="C:extracellular region"/>
    <property type="evidence" value="ECO:0007669"/>
    <property type="project" value="UniProtKB-SubCell"/>
</dbReference>
<dbReference type="Ensembl" id="ENSELUT00000096719.1">
    <property type="protein sequence ID" value="ENSELUP00000080632.1"/>
    <property type="gene ID" value="ENSELUG00000037956.1"/>
</dbReference>
<organism evidence="5 6">
    <name type="scientific">Esox lucius</name>
    <name type="common">Northern pike</name>
    <dbReference type="NCBI Taxonomy" id="8010"/>
    <lineage>
        <taxon>Eukaryota</taxon>
        <taxon>Metazoa</taxon>
        <taxon>Chordata</taxon>
        <taxon>Craniata</taxon>
        <taxon>Vertebrata</taxon>
        <taxon>Euteleostomi</taxon>
        <taxon>Actinopterygii</taxon>
        <taxon>Neopterygii</taxon>
        <taxon>Teleostei</taxon>
        <taxon>Protacanthopterygii</taxon>
        <taxon>Esociformes</taxon>
        <taxon>Esocidae</taxon>
        <taxon>Esox</taxon>
    </lineage>
</organism>
<dbReference type="PANTHER" id="PTHR10500">
    <property type="entry name" value="BETA-MICROSEMINOPROTEIN"/>
    <property type="match status" value="1"/>
</dbReference>
<dbReference type="PANTHER" id="PTHR10500:SF7">
    <property type="entry name" value="BETA-MICROSEMINOPROTEIN"/>
    <property type="match status" value="1"/>
</dbReference>
<dbReference type="InterPro" id="IPR008735">
    <property type="entry name" value="PSP94"/>
</dbReference>